<dbReference type="InterPro" id="IPR012340">
    <property type="entry name" value="NA-bd_OB-fold"/>
</dbReference>
<dbReference type="PANTHER" id="PTHR11061:SF30">
    <property type="entry name" value="TRNA (URACIL(54)-C(5))-METHYLTRANSFERASE"/>
    <property type="match status" value="1"/>
</dbReference>
<dbReference type="InterPro" id="IPR029063">
    <property type="entry name" value="SAM-dependent_MTases_sf"/>
</dbReference>
<comment type="similarity">
    <text evidence="4">Belongs to the class I-like SAM-binding methyltransferase superfamily. RNA M5U methyltransferase family.</text>
</comment>
<evidence type="ECO:0000256" key="1">
    <source>
        <dbReference type="ARBA" id="ARBA00022603"/>
    </source>
</evidence>
<dbReference type="CDD" id="cd02440">
    <property type="entry name" value="AdoMet_MTases"/>
    <property type="match status" value="1"/>
</dbReference>
<dbReference type="Pfam" id="PF05958">
    <property type="entry name" value="tRNA_U5-meth_tr"/>
    <property type="match status" value="1"/>
</dbReference>
<evidence type="ECO:0000256" key="2">
    <source>
        <dbReference type="ARBA" id="ARBA00022679"/>
    </source>
</evidence>
<dbReference type="InterPro" id="IPR030390">
    <property type="entry name" value="MeTrfase_TrmA_AS"/>
</dbReference>
<keyword evidence="2 4" id="KW-0808">Transferase</keyword>
<keyword evidence="1 4" id="KW-0489">Methyltransferase</keyword>
<dbReference type="NCBIfam" id="TIGR00479">
    <property type="entry name" value="rumA"/>
    <property type="match status" value="1"/>
</dbReference>
<dbReference type="Proteomes" id="UP000879542">
    <property type="component" value="Unassembled WGS sequence"/>
</dbReference>
<evidence type="ECO:0000313" key="7">
    <source>
        <dbReference type="Proteomes" id="UP000879542"/>
    </source>
</evidence>
<proteinExistence type="inferred from homology"/>
<name>A0A9P4DA28_CLODI</name>
<evidence type="ECO:0000313" key="6">
    <source>
        <dbReference type="EMBL" id="HBH2620817.1"/>
    </source>
</evidence>
<dbReference type="AlphaFoldDB" id="A0A9P4DA28"/>
<dbReference type="GO" id="GO:0070041">
    <property type="term" value="F:rRNA (uridine-C5-)-methyltransferase activity"/>
    <property type="evidence" value="ECO:0007669"/>
    <property type="project" value="TreeGrafter"/>
</dbReference>
<feature type="binding site" evidence="4">
    <location>
        <position position="383"/>
    </location>
    <ligand>
        <name>S-adenosyl-L-methionine</name>
        <dbReference type="ChEBI" id="CHEBI:59789"/>
    </ligand>
</feature>
<evidence type="ECO:0000256" key="3">
    <source>
        <dbReference type="ARBA" id="ARBA00022691"/>
    </source>
</evidence>
<reference evidence="6" key="1">
    <citation type="journal article" date="2018" name="Genome Biol.">
        <title>SKESA: strategic k-mer extension for scrupulous assemblies.</title>
        <authorList>
            <person name="Souvorov A."/>
            <person name="Agarwala R."/>
            <person name="Lipman D.J."/>
        </authorList>
    </citation>
    <scope>NUCLEOTIDE SEQUENCE</scope>
    <source>
        <strain evidence="6">Clostridioides</strain>
    </source>
</reference>
<organism evidence="6 7">
    <name type="scientific">Clostridioides difficile</name>
    <name type="common">Peptoclostridium difficile</name>
    <dbReference type="NCBI Taxonomy" id="1496"/>
    <lineage>
        <taxon>Bacteria</taxon>
        <taxon>Bacillati</taxon>
        <taxon>Bacillota</taxon>
        <taxon>Clostridia</taxon>
        <taxon>Peptostreptococcales</taxon>
        <taxon>Peptostreptococcaceae</taxon>
        <taxon>Clostridioides</taxon>
    </lineage>
</organism>
<feature type="binding site" evidence="4">
    <location>
        <position position="288"/>
    </location>
    <ligand>
        <name>S-adenosyl-L-methionine</name>
        <dbReference type="ChEBI" id="CHEBI:59789"/>
    </ligand>
</feature>
<dbReference type="SUPFAM" id="SSF53335">
    <property type="entry name" value="S-adenosyl-L-methionine-dependent methyltransferases"/>
    <property type="match status" value="1"/>
</dbReference>
<comment type="caution">
    <text evidence="6">The sequence shown here is derived from an EMBL/GenBank/DDBJ whole genome shotgun (WGS) entry which is preliminary data.</text>
</comment>
<dbReference type="PANTHER" id="PTHR11061">
    <property type="entry name" value="RNA M5U METHYLTRANSFERASE"/>
    <property type="match status" value="1"/>
</dbReference>
<dbReference type="Gene3D" id="2.40.50.140">
    <property type="entry name" value="Nucleic acid-binding proteins"/>
    <property type="match status" value="1"/>
</dbReference>
<dbReference type="EMBL" id="DAEQIJ010000012">
    <property type="protein sequence ID" value="HBH2620817.1"/>
    <property type="molecule type" value="Genomic_DNA"/>
</dbReference>
<dbReference type="Gene3D" id="3.40.50.150">
    <property type="entry name" value="Vaccinia Virus protein VP39"/>
    <property type="match status" value="1"/>
</dbReference>
<dbReference type="Gene3D" id="2.40.50.1070">
    <property type="match status" value="1"/>
</dbReference>
<feature type="binding site" evidence="4">
    <location>
        <position position="317"/>
    </location>
    <ligand>
        <name>S-adenosyl-L-methionine</name>
        <dbReference type="ChEBI" id="CHEBI:59789"/>
    </ligand>
</feature>
<feature type="active site" description="Nucleophile" evidence="4">
    <location>
        <position position="410"/>
    </location>
</feature>
<gene>
    <name evidence="6" type="primary">rlmD</name>
    <name evidence="6" type="ORF">KRQ00_002597</name>
</gene>
<evidence type="ECO:0000256" key="4">
    <source>
        <dbReference type="PROSITE-ProRule" id="PRU01024"/>
    </source>
</evidence>
<dbReference type="InterPro" id="IPR010280">
    <property type="entry name" value="U5_MeTrfase_fam"/>
</dbReference>
<dbReference type="EC" id="2.1.1.190" evidence="6"/>
<reference evidence="6" key="2">
    <citation type="submission" date="2021-06" db="EMBL/GenBank/DDBJ databases">
        <authorList>
            <consortium name="NCBI Pathogen Detection Project"/>
        </authorList>
    </citation>
    <scope>NUCLEOTIDE SEQUENCE</scope>
    <source>
        <strain evidence="6">Clostridioides</strain>
    </source>
</reference>
<keyword evidence="3 4" id="KW-0949">S-adenosyl-L-methionine</keyword>
<evidence type="ECO:0000256" key="5">
    <source>
        <dbReference type="PROSITE-ProRule" id="PRU10015"/>
    </source>
</evidence>
<dbReference type="FunFam" id="3.40.50.150:FF:000009">
    <property type="entry name" value="23S rRNA (Uracil(1939)-C(5))-methyltransferase RlmD"/>
    <property type="match status" value="1"/>
</dbReference>
<accession>A0A9P4DA28</accession>
<feature type="active site" evidence="5">
    <location>
        <position position="410"/>
    </location>
</feature>
<dbReference type="PROSITE" id="PS51687">
    <property type="entry name" value="SAM_MT_RNA_M5U"/>
    <property type="match status" value="1"/>
</dbReference>
<sequence>MSVKKKDVIEFEVDKMEFGGTSLSQIGDRVIHMKGGISGQKVRAGVKKVRSKKAEVKMIELLEDSPLETEETCKHFRECGGCTLLSVPYEKQLEIKEKQVMDLFLKQDLFGFQFLGIEGSPENKYYRNKMEYTFGDEVKNGPLTLGLHKKGKHIDIQTVEECMLVDEDFSKILVSSVEFFNEKKLPYYRTMNHKGYLRHLVVRKGIHTNEIMVNIVTSSQEDFDMNEFKDMLLGIDLKAELVGVLHTINDGLADAVQCDELRVLYGRDYIQEEILGLKFKISPFSFFQTNTKGAEVLYSIARDFIGDYNDKVVFDLYSGTGSIGQVMAGAAKKVYGIEIVEEAVVAANENAKLNGLTNCEFIAGDVAKVVKDLKDKPDLIIVDPPRPGIHKDAIRDICGFGAKEIVYISCNPKSLVVDLVDFKGYGYEIKMVKCMDMFPNTPHCETVALLSKLDVDKHIDVEIKLDELDLTSAESKATYAQIKEYVLEKFGLKVSTLYIAQIKKKCGIEMREHYNKSKKDNQAIPQCTPEKEEAIMDALRHFKMI</sequence>
<protein>
    <submittedName>
        <fullName evidence="6">23S rRNA (Uracil(1939)-C(5))-methyltransferase RlmD</fullName>
        <ecNumber evidence="6">2.1.1.190</ecNumber>
    </submittedName>
</protein>
<feature type="binding site" evidence="4">
    <location>
        <position position="338"/>
    </location>
    <ligand>
        <name>S-adenosyl-L-methionine</name>
        <dbReference type="ChEBI" id="CHEBI:59789"/>
    </ligand>
</feature>
<dbReference type="PROSITE" id="PS01230">
    <property type="entry name" value="TRMA_1"/>
    <property type="match status" value="1"/>
</dbReference>
<dbReference type="GO" id="GO:0070475">
    <property type="term" value="P:rRNA base methylation"/>
    <property type="evidence" value="ECO:0007669"/>
    <property type="project" value="TreeGrafter"/>
</dbReference>